<dbReference type="Proteomes" id="UP000324479">
    <property type="component" value="Unassembled WGS sequence"/>
</dbReference>
<dbReference type="PANTHER" id="PTHR30349">
    <property type="entry name" value="PHAGE INTEGRASE-RELATED"/>
    <property type="match status" value="1"/>
</dbReference>
<feature type="domain" description="Core-binding (CB)" evidence="7">
    <location>
        <begin position="69"/>
        <end position="150"/>
    </location>
</feature>
<dbReference type="PANTHER" id="PTHR30349:SF41">
    <property type="entry name" value="INTEGRASE_RECOMBINASE PROTEIN MJ0367-RELATED"/>
    <property type="match status" value="1"/>
</dbReference>
<dbReference type="EMBL" id="VWOX01000001">
    <property type="protein sequence ID" value="KAA5547001.1"/>
    <property type="molecule type" value="Genomic_DNA"/>
</dbReference>
<reference evidence="8 9" key="1">
    <citation type="submission" date="2019-08" db="EMBL/GenBank/DDBJ databases">
        <authorList>
            <person name="Dhanesh K."/>
            <person name="Kumar G."/>
            <person name="Sasikala C."/>
            <person name="Venkata Ramana C."/>
        </authorList>
    </citation>
    <scope>NUCLEOTIDE SEQUENCE [LARGE SCALE GENOMIC DNA]</scope>
    <source>
        <strain evidence="8 9">JC645</strain>
    </source>
</reference>
<evidence type="ECO:0000256" key="3">
    <source>
        <dbReference type="ARBA" id="ARBA00023125"/>
    </source>
</evidence>
<organism evidence="8 9">
    <name type="scientific">Roseiconus nitratireducens</name>
    <dbReference type="NCBI Taxonomy" id="2605748"/>
    <lineage>
        <taxon>Bacteria</taxon>
        <taxon>Pseudomonadati</taxon>
        <taxon>Planctomycetota</taxon>
        <taxon>Planctomycetia</taxon>
        <taxon>Pirellulales</taxon>
        <taxon>Pirellulaceae</taxon>
        <taxon>Roseiconus</taxon>
    </lineage>
</organism>
<dbReference type="Pfam" id="PF00589">
    <property type="entry name" value="Phage_integrase"/>
    <property type="match status" value="1"/>
</dbReference>
<keyword evidence="9" id="KW-1185">Reference proteome</keyword>
<dbReference type="GO" id="GO:0015074">
    <property type="term" value="P:DNA integration"/>
    <property type="evidence" value="ECO:0007669"/>
    <property type="project" value="UniProtKB-KW"/>
</dbReference>
<sequence>MRRHRMRATGPEWMLVRRSDRRNIVIKYRADARSPWHFGSSGVRTKREAAKLAAGLVTRWLADNGRECDLWSDFRDRYEDEHLDSGKPKTAEAFRTAANRLESLCNVRFIQDLDEAKFSQFAAKLRKEGKSPATVRAYQDHLMSALKWAVQIRILAERPTPPPIKVVESSHGRALTREEAERIAMQLPKVAGKECATRWAWNLEALWRSGFRSGETFAFTWEPSRFHHVEDLDGDRPMIAISAEHEKGGRHRKVPMTPDFAHLLRAVDPADRRGQVFKWTGMRGGFVTKRTVEKRIAQAGRKAGVIVGHNTAGEDRFATIHDFRRSFGARWSTKVMPPVLQAMMRHKSIETTLKFYVGENAKRNADAIWLAAGHSESAVGDAAECTPGEFCTALMQLPG</sequence>
<evidence type="ECO:0000259" key="7">
    <source>
        <dbReference type="PROSITE" id="PS51900"/>
    </source>
</evidence>
<dbReference type="Gene3D" id="1.10.150.130">
    <property type="match status" value="1"/>
</dbReference>
<dbReference type="Gene3D" id="1.10.443.10">
    <property type="entry name" value="Intergrase catalytic core"/>
    <property type="match status" value="1"/>
</dbReference>
<keyword evidence="3 5" id="KW-0238">DNA-binding</keyword>
<dbReference type="AlphaFoldDB" id="A0A5M6DHJ9"/>
<evidence type="ECO:0000256" key="2">
    <source>
        <dbReference type="ARBA" id="ARBA00022908"/>
    </source>
</evidence>
<accession>A0A5M6DHJ9</accession>
<name>A0A5M6DHJ9_9BACT</name>
<dbReference type="InterPro" id="IPR044068">
    <property type="entry name" value="CB"/>
</dbReference>
<dbReference type="GO" id="GO:0003677">
    <property type="term" value="F:DNA binding"/>
    <property type="evidence" value="ECO:0007669"/>
    <property type="project" value="UniProtKB-UniRule"/>
</dbReference>
<dbReference type="InterPro" id="IPR010998">
    <property type="entry name" value="Integrase_recombinase_N"/>
</dbReference>
<dbReference type="PROSITE" id="PS51898">
    <property type="entry name" value="TYR_RECOMBINASE"/>
    <property type="match status" value="1"/>
</dbReference>
<dbReference type="InterPro" id="IPR050090">
    <property type="entry name" value="Tyrosine_recombinase_XerCD"/>
</dbReference>
<dbReference type="InterPro" id="IPR013762">
    <property type="entry name" value="Integrase-like_cat_sf"/>
</dbReference>
<dbReference type="GO" id="GO:0006310">
    <property type="term" value="P:DNA recombination"/>
    <property type="evidence" value="ECO:0007669"/>
    <property type="project" value="UniProtKB-KW"/>
</dbReference>
<dbReference type="SUPFAM" id="SSF56349">
    <property type="entry name" value="DNA breaking-rejoining enzymes"/>
    <property type="match status" value="1"/>
</dbReference>
<evidence type="ECO:0000259" key="6">
    <source>
        <dbReference type="PROSITE" id="PS51898"/>
    </source>
</evidence>
<keyword evidence="2" id="KW-0229">DNA integration</keyword>
<evidence type="ECO:0000313" key="8">
    <source>
        <dbReference type="EMBL" id="KAA5547001.1"/>
    </source>
</evidence>
<dbReference type="InterPro" id="IPR002104">
    <property type="entry name" value="Integrase_catalytic"/>
</dbReference>
<gene>
    <name evidence="8" type="ORF">FYK55_00865</name>
</gene>
<evidence type="ECO:0000256" key="5">
    <source>
        <dbReference type="PROSITE-ProRule" id="PRU01248"/>
    </source>
</evidence>
<dbReference type="InterPro" id="IPR011010">
    <property type="entry name" value="DNA_brk_join_enz"/>
</dbReference>
<comment type="similarity">
    <text evidence="1">Belongs to the 'phage' integrase family.</text>
</comment>
<evidence type="ECO:0000256" key="1">
    <source>
        <dbReference type="ARBA" id="ARBA00008857"/>
    </source>
</evidence>
<proteinExistence type="inferred from homology"/>
<protein>
    <submittedName>
        <fullName evidence="8">Tyrosine-type recombinase/integrase</fullName>
    </submittedName>
</protein>
<dbReference type="CDD" id="cd00397">
    <property type="entry name" value="DNA_BRE_C"/>
    <property type="match status" value="1"/>
</dbReference>
<feature type="domain" description="Tyr recombinase" evidence="6">
    <location>
        <begin position="170"/>
        <end position="370"/>
    </location>
</feature>
<evidence type="ECO:0000256" key="4">
    <source>
        <dbReference type="ARBA" id="ARBA00023172"/>
    </source>
</evidence>
<comment type="caution">
    <text evidence="8">The sequence shown here is derived from an EMBL/GenBank/DDBJ whole genome shotgun (WGS) entry which is preliminary data.</text>
</comment>
<evidence type="ECO:0000313" key="9">
    <source>
        <dbReference type="Proteomes" id="UP000324479"/>
    </source>
</evidence>
<dbReference type="PROSITE" id="PS51900">
    <property type="entry name" value="CB"/>
    <property type="match status" value="1"/>
</dbReference>
<keyword evidence="4" id="KW-0233">DNA recombination</keyword>